<feature type="transmembrane region" description="Helical" evidence="1">
    <location>
        <begin position="93"/>
        <end position="117"/>
    </location>
</feature>
<dbReference type="Proteomes" id="UP000006753">
    <property type="component" value="Unassembled WGS sequence"/>
</dbReference>
<gene>
    <name evidence="2" type="ORF">MBM_09752</name>
</gene>
<feature type="transmembrane region" description="Helical" evidence="1">
    <location>
        <begin position="20"/>
        <end position="40"/>
    </location>
</feature>
<name>K1W5D6_MARBU</name>
<proteinExistence type="predicted"/>
<evidence type="ECO:0000256" key="1">
    <source>
        <dbReference type="SAM" id="Phobius"/>
    </source>
</evidence>
<evidence type="ECO:0000313" key="3">
    <source>
        <dbReference type="Proteomes" id="UP000006753"/>
    </source>
</evidence>
<dbReference type="EMBL" id="JH921464">
    <property type="protein sequence ID" value="EKD12115.1"/>
    <property type="molecule type" value="Genomic_DNA"/>
</dbReference>
<keyword evidence="1" id="KW-0812">Transmembrane</keyword>
<keyword evidence="3" id="KW-1185">Reference proteome</keyword>
<protein>
    <submittedName>
        <fullName evidence="2">Uncharacterized protein</fullName>
    </submittedName>
</protein>
<keyword evidence="1" id="KW-0472">Membrane</keyword>
<feature type="transmembrane region" description="Helical" evidence="1">
    <location>
        <begin position="123"/>
        <end position="141"/>
    </location>
</feature>
<reference evidence="2 3" key="1">
    <citation type="journal article" date="2012" name="BMC Genomics">
        <title>Sequencing the genome of Marssonina brunnea reveals fungus-poplar co-evolution.</title>
        <authorList>
            <person name="Zhu S."/>
            <person name="Cao Y.-Z."/>
            <person name="Jiang C."/>
            <person name="Tan B.-Y."/>
            <person name="Wang Z."/>
            <person name="Feng S."/>
            <person name="Zhang L."/>
            <person name="Su X.-H."/>
            <person name="Brejova B."/>
            <person name="Vinar T."/>
            <person name="Xu M."/>
            <person name="Wang M.-X."/>
            <person name="Zhang S.-G."/>
            <person name="Huang M.-R."/>
            <person name="Wu R."/>
            <person name="Zhou Y."/>
        </authorList>
    </citation>
    <scope>NUCLEOTIDE SEQUENCE [LARGE SCALE GENOMIC DNA]</scope>
    <source>
        <strain evidence="2 3">MB_m1</strain>
    </source>
</reference>
<dbReference type="AlphaFoldDB" id="K1W5D6"/>
<dbReference type="HOGENOM" id="CLU_077722_0_0_1"/>
<keyword evidence="1" id="KW-1133">Transmembrane helix</keyword>
<feature type="transmembrane region" description="Helical" evidence="1">
    <location>
        <begin position="52"/>
        <end position="72"/>
    </location>
</feature>
<organism evidence="2 3">
    <name type="scientific">Marssonina brunnea f. sp. multigermtubi (strain MB_m1)</name>
    <name type="common">Marssonina leaf spot fungus</name>
    <dbReference type="NCBI Taxonomy" id="1072389"/>
    <lineage>
        <taxon>Eukaryota</taxon>
        <taxon>Fungi</taxon>
        <taxon>Dikarya</taxon>
        <taxon>Ascomycota</taxon>
        <taxon>Pezizomycotina</taxon>
        <taxon>Leotiomycetes</taxon>
        <taxon>Helotiales</taxon>
        <taxon>Drepanopezizaceae</taxon>
        <taxon>Drepanopeziza</taxon>
    </lineage>
</organism>
<dbReference type="InParanoid" id="K1W5D6"/>
<evidence type="ECO:0000313" key="2">
    <source>
        <dbReference type="EMBL" id="EKD12115.1"/>
    </source>
</evidence>
<accession>K1W5D6</accession>
<sequence>MLLKQVTQSSKIVKRGRGRLRLALNVAFSRGAVSSASGLASKSRGFKSNLDSFAGFAFALKTFNLNIAFIKLNSLIIANRDLMIRSASSMLPFPLALAAFVAPVAFAALVAFVALIIVALFTLIVALAALAAALAVAMTFAERRAKVKRLLKALIDLLL</sequence>
<dbReference type="KEGG" id="mbe:MBM_09752"/>